<comment type="caution">
    <text evidence="1">The sequence shown here is derived from an EMBL/GenBank/DDBJ whole genome shotgun (WGS) entry which is preliminary data.</text>
</comment>
<dbReference type="Proteomes" id="UP000593561">
    <property type="component" value="Unassembled WGS sequence"/>
</dbReference>
<accession>A0A7J8SS10</accession>
<proteinExistence type="predicted"/>
<evidence type="ECO:0000313" key="1">
    <source>
        <dbReference type="EMBL" id="MBA0628590.1"/>
    </source>
</evidence>
<reference evidence="1 2" key="1">
    <citation type="journal article" date="2019" name="Genome Biol. Evol.">
        <title>Insights into the evolution of the New World diploid cottons (Gossypium, subgenus Houzingenia) based on genome sequencing.</title>
        <authorList>
            <person name="Grover C.E."/>
            <person name="Arick M.A. 2nd"/>
            <person name="Thrash A."/>
            <person name="Conover J.L."/>
            <person name="Sanders W.S."/>
            <person name="Peterson D.G."/>
            <person name="Frelichowski J.E."/>
            <person name="Scheffler J.A."/>
            <person name="Scheffler B.E."/>
            <person name="Wendel J.F."/>
        </authorList>
    </citation>
    <scope>NUCLEOTIDE SEQUENCE [LARGE SCALE GENOMIC DNA]</scope>
    <source>
        <strain evidence="1">27</strain>
        <tissue evidence="1">Leaf</tissue>
    </source>
</reference>
<name>A0A7J8SS10_GOSDV</name>
<keyword evidence="2" id="KW-1185">Reference proteome</keyword>
<sequence length="35" mass="4241">MLKAKPNLELRIRTLKRDWAIIYDMLRAIKKSVKQ</sequence>
<dbReference type="AlphaFoldDB" id="A0A7J8SS10"/>
<evidence type="ECO:0000313" key="2">
    <source>
        <dbReference type="Proteomes" id="UP000593561"/>
    </source>
</evidence>
<gene>
    <name evidence="1" type="ORF">Godav_023295</name>
</gene>
<organism evidence="1 2">
    <name type="scientific">Gossypium davidsonii</name>
    <name type="common">Davidson's cotton</name>
    <name type="synonym">Gossypium klotzschianum subsp. davidsonii</name>
    <dbReference type="NCBI Taxonomy" id="34287"/>
    <lineage>
        <taxon>Eukaryota</taxon>
        <taxon>Viridiplantae</taxon>
        <taxon>Streptophyta</taxon>
        <taxon>Embryophyta</taxon>
        <taxon>Tracheophyta</taxon>
        <taxon>Spermatophyta</taxon>
        <taxon>Magnoliopsida</taxon>
        <taxon>eudicotyledons</taxon>
        <taxon>Gunneridae</taxon>
        <taxon>Pentapetalae</taxon>
        <taxon>rosids</taxon>
        <taxon>malvids</taxon>
        <taxon>Malvales</taxon>
        <taxon>Malvaceae</taxon>
        <taxon>Malvoideae</taxon>
        <taxon>Gossypium</taxon>
    </lineage>
</organism>
<dbReference type="EMBL" id="JABFAC010000011">
    <property type="protein sequence ID" value="MBA0628590.1"/>
    <property type="molecule type" value="Genomic_DNA"/>
</dbReference>
<protein>
    <submittedName>
        <fullName evidence="1">Uncharacterized protein</fullName>
    </submittedName>
</protein>